<dbReference type="GO" id="GO:0004760">
    <property type="term" value="F:L-serine-pyruvate transaminase activity"/>
    <property type="evidence" value="ECO:0007669"/>
    <property type="project" value="TreeGrafter"/>
</dbReference>
<dbReference type="Proteomes" id="UP001155380">
    <property type="component" value="Unassembled WGS sequence"/>
</dbReference>
<keyword evidence="3 9" id="KW-0032">Aminotransferase</keyword>
<dbReference type="Pfam" id="PF00266">
    <property type="entry name" value="Aminotran_5"/>
    <property type="match status" value="1"/>
</dbReference>
<keyword evidence="5 7" id="KW-0663">Pyridoxal phosphate</keyword>
<dbReference type="PIRSF" id="PIRSF000524">
    <property type="entry name" value="SPT"/>
    <property type="match status" value="1"/>
</dbReference>
<sequence length="394" mass="41392">MSRGKFSDPIFTLTTGPVDAYPEVLRALSRPVLYDYDPAFLEQYEATNDKVRQVFHTSTPPLILQGEPVLGLEAAAASLIAKNDVVLNLVSGVYGKGFGFWAARYARELVELEVPYNEVLTADAVADMLKKRPDIAIVSICHHDTPSGTVNPVAEIGAVVHAAGKLLIVDSVSAFGGMEVLPETCFADIFVTGPNKCLGCPPGLSLLHVSEAAWEKIAANPDAPTASILSISDWRRAHEASRPFPFTPSVSEIYGLDAALNLYLEEGEQAVWARHALTAKACRAGVLAAGLKLWPASEAIASSTCTAVTIPDGVDEAKLRASVRARYGVVFSSGRGETLGKLTRIGHMGPTARPTYSLVSVAAIAGGLQAAGVKGIDVGAGVEAAMAVIDAAQA</sequence>
<organism evidence="9 10">
    <name type="scientific">Ciceribacter sichuanensis</name>
    <dbReference type="NCBI Taxonomy" id="2949647"/>
    <lineage>
        <taxon>Bacteria</taxon>
        <taxon>Pseudomonadati</taxon>
        <taxon>Pseudomonadota</taxon>
        <taxon>Alphaproteobacteria</taxon>
        <taxon>Hyphomicrobiales</taxon>
        <taxon>Rhizobiaceae</taxon>
        <taxon>Ciceribacter</taxon>
    </lineage>
</organism>
<keyword evidence="4" id="KW-0808">Transferase</keyword>
<dbReference type="GO" id="GO:0019265">
    <property type="term" value="P:glycine biosynthetic process, by transamination of glyoxylate"/>
    <property type="evidence" value="ECO:0007669"/>
    <property type="project" value="TreeGrafter"/>
</dbReference>
<dbReference type="InterPro" id="IPR015421">
    <property type="entry name" value="PyrdxlP-dep_Trfase_major"/>
</dbReference>
<dbReference type="InterPro" id="IPR024169">
    <property type="entry name" value="SP_NH2Trfase/AEP_transaminase"/>
</dbReference>
<dbReference type="GO" id="GO:0008453">
    <property type="term" value="F:alanine-glyoxylate transaminase activity"/>
    <property type="evidence" value="ECO:0007669"/>
    <property type="project" value="TreeGrafter"/>
</dbReference>
<reference evidence="9" key="1">
    <citation type="submission" date="2022-06" db="EMBL/GenBank/DDBJ databases">
        <authorList>
            <person name="Sun Q."/>
        </authorList>
    </citation>
    <scope>NUCLEOTIDE SEQUENCE</scope>
    <source>
        <strain evidence="9">S101</strain>
    </source>
</reference>
<evidence type="ECO:0000256" key="5">
    <source>
        <dbReference type="ARBA" id="ARBA00022898"/>
    </source>
</evidence>
<dbReference type="Gene3D" id="3.90.1150.10">
    <property type="entry name" value="Aspartate Aminotransferase, domain 1"/>
    <property type="match status" value="1"/>
</dbReference>
<evidence type="ECO:0000256" key="4">
    <source>
        <dbReference type="ARBA" id="ARBA00022679"/>
    </source>
</evidence>
<evidence type="ECO:0000256" key="6">
    <source>
        <dbReference type="PIRSR" id="PIRSR000524-1"/>
    </source>
</evidence>
<dbReference type="InterPro" id="IPR015422">
    <property type="entry name" value="PyrdxlP-dep_Trfase_small"/>
</dbReference>
<feature type="modified residue" description="N6-(pyridoxal phosphate)lysine" evidence="7">
    <location>
        <position position="196"/>
    </location>
</feature>
<evidence type="ECO:0000256" key="2">
    <source>
        <dbReference type="ARBA" id="ARBA00009236"/>
    </source>
</evidence>
<evidence type="ECO:0000256" key="3">
    <source>
        <dbReference type="ARBA" id="ARBA00022576"/>
    </source>
</evidence>
<dbReference type="InterPro" id="IPR015424">
    <property type="entry name" value="PyrdxlP-dep_Trfase"/>
</dbReference>
<dbReference type="PANTHER" id="PTHR21152:SF24">
    <property type="entry name" value="ALANINE--GLYOXYLATE AMINOTRANSFERASE 1"/>
    <property type="match status" value="1"/>
</dbReference>
<comment type="cofactor">
    <cofactor evidence="1 7">
        <name>pyridoxal 5'-phosphate</name>
        <dbReference type="ChEBI" id="CHEBI:597326"/>
    </cofactor>
</comment>
<evidence type="ECO:0000256" key="1">
    <source>
        <dbReference type="ARBA" id="ARBA00001933"/>
    </source>
</evidence>
<accession>A0AAJ1F760</accession>
<dbReference type="InterPro" id="IPR000192">
    <property type="entry name" value="Aminotrans_V_dom"/>
</dbReference>
<dbReference type="RefSeq" id="WP_250913086.1">
    <property type="nucleotide sequence ID" value="NZ_JAMXLX010000010.1"/>
</dbReference>
<evidence type="ECO:0000313" key="10">
    <source>
        <dbReference type="Proteomes" id="UP001155380"/>
    </source>
</evidence>
<feature type="domain" description="Aminotransferase class V" evidence="8">
    <location>
        <begin position="40"/>
        <end position="335"/>
    </location>
</feature>
<dbReference type="EMBL" id="JAMXLX010000010">
    <property type="protein sequence ID" value="MCO5959600.1"/>
    <property type="molecule type" value="Genomic_DNA"/>
</dbReference>
<comment type="caution">
    <text evidence="9">The sequence shown here is derived from an EMBL/GenBank/DDBJ whole genome shotgun (WGS) entry which is preliminary data.</text>
</comment>
<dbReference type="PANTHER" id="PTHR21152">
    <property type="entry name" value="AMINOTRANSFERASE CLASS V"/>
    <property type="match status" value="1"/>
</dbReference>
<comment type="similarity">
    <text evidence="2">Belongs to the class-V pyridoxal-phosphate-dependent aminotransferase family.</text>
</comment>
<dbReference type="NCBIfam" id="NF046070">
    <property type="entry name" value="PyrdoxPyrvTramin"/>
    <property type="match status" value="1"/>
</dbReference>
<evidence type="ECO:0000256" key="7">
    <source>
        <dbReference type="PIRSR" id="PIRSR000524-50"/>
    </source>
</evidence>
<name>A0AAJ1F760_9HYPH</name>
<proteinExistence type="inferred from homology"/>
<dbReference type="AlphaFoldDB" id="A0AAJ1F760"/>
<gene>
    <name evidence="9" type="ORF">NBH21_22760</name>
</gene>
<evidence type="ECO:0000259" key="8">
    <source>
        <dbReference type="Pfam" id="PF00266"/>
    </source>
</evidence>
<dbReference type="SUPFAM" id="SSF53383">
    <property type="entry name" value="PLP-dependent transferases"/>
    <property type="match status" value="1"/>
</dbReference>
<dbReference type="Gene3D" id="3.40.640.10">
    <property type="entry name" value="Type I PLP-dependent aspartate aminotransferase-like (Major domain)"/>
    <property type="match status" value="1"/>
</dbReference>
<dbReference type="FunFam" id="3.90.1150.10:FF:000031">
    <property type="entry name" value="Serine--glyoxylate aminotransferase"/>
    <property type="match status" value="1"/>
</dbReference>
<evidence type="ECO:0000313" key="9">
    <source>
        <dbReference type="EMBL" id="MCO5959600.1"/>
    </source>
</evidence>
<feature type="binding site" evidence="6">
    <location>
        <position position="344"/>
    </location>
    <ligand>
        <name>substrate</name>
    </ligand>
</feature>
<protein>
    <submittedName>
        <fullName evidence="9">Alanine--glyoxylate aminotransferase family protein</fullName>
    </submittedName>
</protein>